<keyword evidence="6 9" id="KW-0472">Membrane</keyword>
<evidence type="ECO:0000256" key="9">
    <source>
        <dbReference type="SAM" id="Phobius"/>
    </source>
</evidence>
<protein>
    <submittedName>
        <fullName evidence="11">FtsQ-type POTRA domain-containing protein</fullName>
    </submittedName>
</protein>
<sequence length="332" mass="34640">MRDDTVEHAPARGESAVTAAGADARTPPAPVSTTQDEQPTAPIVPLDAEQLKRAVNRDADASEVVSPEPDGATAGPQESIGARDVWAAARARRRALRSEVRRFTARQRRRRLMWAGIAASLLLLVAATFGAAYSPLFAVEDITVVGADRLDATEVEEALTGQIGTPLALVDESAVKAALVGFPLVETYTLEARPPHGLVVRIVERTPIGYVESEAGFTLVDAAGVGLATTAEPGSDAPVVRVDGGVDDAAFDAAGLVIRSLPESLRPLVTAVTATSPNDVRLHLGETGTDIVWGSASDSADKALALEKVMISRPLGSVSEYDVSSPSAVVVR</sequence>
<feature type="region of interest" description="Disordered" evidence="8">
    <location>
        <begin position="1"/>
        <end position="79"/>
    </location>
</feature>
<dbReference type="InterPro" id="IPR013685">
    <property type="entry name" value="POTRA_FtsQ_type"/>
</dbReference>
<evidence type="ECO:0000313" key="11">
    <source>
        <dbReference type="EMBL" id="MFD0781766.1"/>
    </source>
</evidence>
<gene>
    <name evidence="11" type="ORF">ACFQZV_10725</name>
</gene>
<comment type="caution">
    <text evidence="11">The sequence shown here is derived from an EMBL/GenBank/DDBJ whole genome shotgun (WGS) entry which is preliminary data.</text>
</comment>
<evidence type="ECO:0000256" key="4">
    <source>
        <dbReference type="ARBA" id="ARBA00022692"/>
    </source>
</evidence>
<name>A0ABW2ZT35_9MICO</name>
<dbReference type="PROSITE" id="PS51779">
    <property type="entry name" value="POTRA"/>
    <property type="match status" value="1"/>
</dbReference>
<feature type="compositionally biased region" description="Basic and acidic residues" evidence="8">
    <location>
        <begin position="49"/>
        <end position="60"/>
    </location>
</feature>
<dbReference type="RefSeq" id="WP_378749378.1">
    <property type="nucleotide sequence ID" value="NZ_JBHSSV010000001.1"/>
</dbReference>
<keyword evidence="2" id="KW-1003">Cell membrane</keyword>
<keyword evidence="3" id="KW-0132">Cell division</keyword>
<dbReference type="PANTHER" id="PTHR37820:SF1">
    <property type="entry name" value="CELL DIVISION PROTEIN FTSQ"/>
    <property type="match status" value="1"/>
</dbReference>
<evidence type="ECO:0000256" key="6">
    <source>
        <dbReference type="ARBA" id="ARBA00023136"/>
    </source>
</evidence>
<feature type="compositionally biased region" description="Basic and acidic residues" evidence="8">
    <location>
        <begin position="1"/>
        <end position="11"/>
    </location>
</feature>
<evidence type="ECO:0000256" key="5">
    <source>
        <dbReference type="ARBA" id="ARBA00022989"/>
    </source>
</evidence>
<evidence type="ECO:0000256" key="2">
    <source>
        <dbReference type="ARBA" id="ARBA00022475"/>
    </source>
</evidence>
<evidence type="ECO:0000256" key="1">
    <source>
        <dbReference type="ARBA" id="ARBA00004370"/>
    </source>
</evidence>
<proteinExistence type="predicted"/>
<keyword evidence="5 9" id="KW-1133">Transmembrane helix</keyword>
<evidence type="ECO:0000256" key="8">
    <source>
        <dbReference type="SAM" id="MobiDB-lite"/>
    </source>
</evidence>
<keyword evidence="12" id="KW-1185">Reference proteome</keyword>
<keyword evidence="7" id="KW-0131">Cell cycle</keyword>
<feature type="domain" description="POTRA" evidence="10">
    <location>
        <begin position="137"/>
        <end position="205"/>
    </location>
</feature>
<accession>A0ABW2ZT35</accession>
<dbReference type="InterPro" id="IPR050487">
    <property type="entry name" value="FtsQ_DivIB"/>
</dbReference>
<organism evidence="11 12">
    <name type="scientific">Microbacterium koreense</name>
    <dbReference type="NCBI Taxonomy" id="323761"/>
    <lineage>
        <taxon>Bacteria</taxon>
        <taxon>Bacillati</taxon>
        <taxon>Actinomycetota</taxon>
        <taxon>Actinomycetes</taxon>
        <taxon>Micrococcales</taxon>
        <taxon>Microbacteriaceae</taxon>
        <taxon>Microbacterium</taxon>
    </lineage>
</organism>
<dbReference type="Pfam" id="PF08478">
    <property type="entry name" value="POTRA_1"/>
    <property type="match status" value="1"/>
</dbReference>
<evidence type="ECO:0000313" key="12">
    <source>
        <dbReference type="Proteomes" id="UP001597042"/>
    </source>
</evidence>
<evidence type="ECO:0000256" key="7">
    <source>
        <dbReference type="ARBA" id="ARBA00023306"/>
    </source>
</evidence>
<evidence type="ECO:0000256" key="3">
    <source>
        <dbReference type="ARBA" id="ARBA00022618"/>
    </source>
</evidence>
<dbReference type="InterPro" id="IPR034746">
    <property type="entry name" value="POTRA"/>
</dbReference>
<dbReference type="Gene3D" id="3.10.20.310">
    <property type="entry name" value="membrane protein fhac"/>
    <property type="match status" value="1"/>
</dbReference>
<dbReference type="Proteomes" id="UP001597042">
    <property type="component" value="Unassembled WGS sequence"/>
</dbReference>
<dbReference type="EMBL" id="JBHTIM010000001">
    <property type="protein sequence ID" value="MFD0781766.1"/>
    <property type="molecule type" value="Genomic_DNA"/>
</dbReference>
<dbReference type="PANTHER" id="PTHR37820">
    <property type="entry name" value="CELL DIVISION PROTEIN DIVIB"/>
    <property type="match status" value="1"/>
</dbReference>
<keyword evidence="4 9" id="KW-0812">Transmembrane</keyword>
<comment type="subcellular location">
    <subcellularLocation>
        <location evidence="1">Membrane</location>
    </subcellularLocation>
</comment>
<reference evidence="12" key="1">
    <citation type="journal article" date="2019" name="Int. J. Syst. Evol. Microbiol.">
        <title>The Global Catalogue of Microorganisms (GCM) 10K type strain sequencing project: providing services to taxonomists for standard genome sequencing and annotation.</title>
        <authorList>
            <consortium name="The Broad Institute Genomics Platform"/>
            <consortium name="The Broad Institute Genome Sequencing Center for Infectious Disease"/>
            <person name="Wu L."/>
            <person name="Ma J."/>
        </authorList>
    </citation>
    <scope>NUCLEOTIDE SEQUENCE [LARGE SCALE GENOMIC DNA]</scope>
    <source>
        <strain evidence="12">CCUG 50754</strain>
    </source>
</reference>
<evidence type="ECO:0000259" key="10">
    <source>
        <dbReference type="PROSITE" id="PS51779"/>
    </source>
</evidence>
<feature type="transmembrane region" description="Helical" evidence="9">
    <location>
        <begin position="112"/>
        <end position="133"/>
    </location>
</feature>